<reference evidence="1 2" key="1">
    <citation type="submission" date="2018-04" db="EMBL/GenBank/DDBJ databases">
        <authorList>
            <person name="Vogel A."/>
        </authorList>
    </citation>
    <scope>NUCLEOTIDE SEQUENCE [LARGE SCALE GENOMIC DNA]</scope>
</reference>
<dbReference type="EMBL" id="OOIL02004046">
    <property type="protein sequence ID" value="VFQ90344.1"/>
    <property type="molecule type" value="Genomic_DNA"/>
</dbReference>
<dbReference type="AlphaFoldDB" id="A0A484MQV8"/>
<evidence type="ECO:0000313" key="2">
    <source>
        <dbReference type="Proteomes" id="UP000595140"/>
    </source>
</evidence>
<name>A0A484MQV8_9ASTE</name>
<evidence type="ECO:0000313" key="1">
    <source>
        <dbReference type="EMBL" id="VFQ90344.1"/>
    </source>
</evidence>
<proteinExistence type="predicted"/>
<accession>A0A484MQV8</accession>
<protein>
    <submittedName>
        <fullName evidence="1">Uncharacterized protein</fullName>
    </submittedName>
</protein>
<gene>
    <name evidence="1" type="ORF">CCAM_LOCUS32120</name>
</gene>
<sequence length="82" mass="9207">MGMGCKDGLRWRLHPSSSSIFCALTTVQQQTKAYSPAIVSTQIAHESHESAIGKKWHHTWSINLTTPNPSQSLVRRLSVTYR</sequence>
<keyword evidence="2" id="KW-1185">Reference proteome</keyword>
<organism evidence="1 2">
    <name type="scientific">Cuscuta campestris</name>
    <dbReference type="NCBI Taxonomy" id="132261"/>
    <lineage>
        <taxon>Eukaryota</taxon>
        <taxon>Viridiplantae</taxon>
        <taxon>Streptophyta</taxon>
        <taxon>Embryophyta</taxon>
        <taxon>Tracheophyta</taxon>
        <taxon>Spermatophyta</taxon>
        <taxon>Magnoliopsida</taxon>
        <taxon>eudicotyledons</taxon>
        <taxon>Gunneridae</taxon>
        <taxon>Pentapetalae</taxon>
        <taxon>asterids</taxon>
        <taxon>lamiids</taxon>
        <taxon>Solanales</taxon>
        <taxon>Convolvulaceae</taxon>
        <taxon>Cuscuteae</taxon>
        <taxon>Cuscuta</taxon>
        <taxon>Cuscuta subgen. Grammica</taxon>
        <taxon>Cuscuta sect. Cleistogrammica</taxon>
    </lineage>
</organism>
<dbReference type="Proteomes" id="UP000595140">
    <property type="component" value="Unassembled WGS sequence"/>
</dbReference>